<dbReference type="OrthoDB" id="2157205at2"/>
<dbReference type="Proteomes" id="UP000244161">
    <property type="component" value="Unassembled WGS sequence"/>
</dbReference>
<feature type="domain" description="HTH cro/C1-type" evidence="3">
    <location>
        <begin position="6"/>
        <end position="60"/>
    </location>
</feature>
<evidence type="ECO:0000259" key="3">
    <source>
        <dbReference type="PROSITE" id="PS50943"/>
    </source>
</evidence>
<dbReference type="SMART" id="SM00530">
    <property type="entry name" value="HTH_XRE"/>
    <property type="match status" value="1"/>
</dbReference>
<dbReference type="RefSeq" id="WP_108032409.1">
    <property type="nucleotide sequence ID" value="NZ_QAOM01000007.1"/>
</dbReference>
<comment type="caution">
    <text evidence="4">The sequence shown here is derived from an EMBL/GenBank/DDBJ whole genome shotgun (WGS) entry which is preliminary data.</text>
</comment>
<dbReference type="EMBL" id="QAOM01000007">
    <property type="protein sequence ID" value="PTQ84745.1"/>
    <property type="molecule type" value="Genomic_DNA"/>
</dbReference>
<dbReference type="PANTHER" id="PTHR46558">
    <property type="entry name" value="TRACRIPTIONAL REGULATORY PROTEIN-RELATED-RELATED"/>
    <property type="match status" value="1"/>
</dbReference>
<protein>
    <submittedName>
        <fullName evidence="4">Helix-turn-helix protein</fullName>
    </submittedName>
</protein>
<name>A0A2T5ILP3_9LACT</name>
<dbReference type="PROSITE" id="PS50943">
    <property type="entry name" value="HTH_CROC1"/>
    <property type="match status" value="1"/>
</dbReference>
<keyword evidence="1" id="KW-0238">DNA-binding</keyword>
<sequence length="119" mass="13985">MFSEKLKDLRKRTKKNQEEVANDLGLTRSNYSHFENGRNQPDNETLVKLANYYNVTTDYLLGHDVPDWATQEDIIDLEEMLNSNVNMAYGGENLTEEEKQRVKDVLTGIFWEKIKDRKK</sequence>
<evidence type="ECO:0000256" key="2">
    <source>
        <dbReference type="SAM" id="MobiDB-lite"/>
    </source>
</evidence>
<dbReference type="Gene3D" id="1.10.260.40">
    <property type="entry name" value="lambda repressor-like DNA-binding domains"/>
    <property type="match status" value="1"/>
</dbReference>
<proteinExistence type="predicted"/>
<accession>A0A2T5ILP3</accession>
<evidence type="ECO:0000313" key="4">
    <source>
        <dbReference type="EMBL" id="PTQ84745.1"/>
    </source>
</evidence>
<gene>
    <name evidence="4" type="ORF">C8U37_107113</name>
</gene>
<dbReference type="AlphaFoldDB" id="A0A2T5ILP3"/>
<evidence type="ECO:0000313" key="5">
    <source>
        <dbReference type="Proteomes" id="UP000244161"/>
    </source>
</evidence>
<feature type="region of interest" description="Disordered" evidence="2">
    <location>
        <begin position="1"/>
        <end position="22"/>
    </location>
</feature>
<dbReference type="PANTHER" id="PTHR46558:SF11">
    <property type="entry name" value="HTH-TYPE TRANSCRIPTIONAL REGULATOR XRE"/>
    <property type="match status" value="1"/>
</dbReference>
<evidence type="ECO:0000256" key="1">
    <source>
        <dbReference type="ARBA" id="ARBA00023125"/>
    </source>
</evidence>
<dbReference type="InterPro" id="IPR010982">
    <property type="entry name" value="Lambda_DNA-bd_dom_sf"/>
</dbReference>
<dbReference type="GO" id="GO:0003677">
    <property type="term" value="F:DNA binding"/>
    <property type="evidence" value="ECO:0007669"/>
    <property type="project" value="UniProtKB-KW"/>
</dbReference>
<dbReference type="CDD" id="cd00093">
    <property type="entry name" value="HTH_XRE"/>
    <property type="match status" value="1"/>
</dbReference>
<organism evidence="4 5">
    <name type="scientific">Trichococcus patagoniensis</name>
    <dbReference type="NCBI Taxonomy" id="382641"/>
    <lineage>
        <taxon>Bacteria</taxon>
        <taxon>Bacillati</taxon>
        <taxon>Bacillota</taxon>
        <taxon>Bacilli</taxon>
        <taxon>Lactobacillales</taxon>
        <taxon>Carnobacteriaceae</taxon>
        <taxon>Trichococcus</taxon>
    </lineage>
</organism>
<keyword evidence="5" id="KW-1185">Reference proteome</keyword>
<reference evidence="4 5" key="1">
    <citation type="submission" date="2018-04" db="EMBL/GenBank/DDBJ databases">
        <title>Genomic Encyclopedia of Archaeal and Bacterial Type Strains, Phase II (KMG-II): from individual species to whole genera.</title>
        <authorList>
            <person name="Goeker M."/>
        </authorList>
    </citation>
    <scope>NUCLEOTIDE SEQUENCE [LARGE SCALE GENOMIC DNA]</scope>
    <source>
        <strain evidence="4 5">DSM 18806</strain>
    </source>
</reference>
<dbReference type="SUPFAM" id="SSF47413">
    <property type="entry name" value="lambda repressor-like DNA-binding domains"/>
    <property type="match status" value="1"/>
</dbReference>
<dbReference type="InterPro" id="IPR001387">
    <property type="entry name" value="Cro/C1-type_HTH"/>
</dbReference>
<dbReference type="Pfam" id="PF12844">
    <property type="entry name" value="HTH_19"/>
    <property type="match status" value="1"/>
</dbReference>